<dbReference type="Proteomes" id="UP000250222">
    <property type="component" value="Unassembled WGS sequence"/>
</dbReference>
<dbReference type="RefSeq" id="WP_110850950.1">
    <property type="nucleotide sequence ID" value="NZ_JAMBNZ010000002.1"/>
</dbReference>
<gene>
    <name evidence="2" type="ORF">SAMN05216184_101466</name>
</gene>
<dbReference type="PANTHER" id="PTHR30154">
    <property type="entry name" value="LEUCINE-RESPONSIVE REGULATORY PROTEIN"/>
    <property type="match status" value="1"/>
</dbReference>
<dbReference type="InterPro" id="IPR019887">
    <property type="entry name" value="Tscrpt_reg_AsnC/Lrp_C"/>
</dbReference>
<dbReference type="OrthoDB" id="70544at2"/>
<dbReference type="AlphaFoldDB" id="A0A2Y9A3M5"/>
<dbReference type="GO" id="GO:0005829">
    <property type="term" value="C:cytosol"/>
    <property type="evidence" value="ECO:0007669"/>
    <property type="project" value="TreeGrafter"/>
</dbReference>
<evidence type="ECO:0000259" key="1">
    <source>
        <dbReference type="Pfam" id="PF01037"/>
    </source>
</evidence>
<dbReference type="Pfam" id="PF01037">
    <property type="entry name" value="AsnC_trans_reg"/>
    <property type="match status" value="1"/>
</dbReference>
<keyword evidence="3" id="KW-1185">Reference proteome</keyword>
<dbReference type="GO" id="GO:0043200">
    <property type="term" value="P:response to amino acid"/>
    <property type="evidence" value="ECO:0007669"/>
    <property type="project" value="TreeGrafter"/>
</dbReference>
<accession>A0A2Y9A3M5</accession>
<organism evidence="2 3">
    <name type="scientific">Georgenia satyanarayanai</name>
    <dbReference type="NCBI Taxonomy" id="860221"/>
    <lineage>
        <taxon>Bacteria</taxon>
        <taxon>Bacillati</taxon>
        <taxon>Actinomycetota</taxon>
        <taxon>Actinomycetes</taxon>
        <taxon>Micrococcales</taxon>
        <taxon>Bogoriellaceae</taxon>
        <taxon>Georgenia</taxon>
    </lineage>
</organism>
<evidence type="ECO:0000313" key="3">
    <source>
        <dbReference type="Proteomes" id="UP000250222"/>
    </source>
</evidence>
<dbReference type="GO" id="GO:0043565">
    <property type="term" value="F:sequence-specific DNA binding"/>
    <property type="evidence" value="ECO:0007669"/>
    <property type="project" value="TreeGrafter"/>
</dbReference>
<dbReference type="Gene3D" id="3.30.70.920">
    <property type="match status" value="1"/>
</dbReference>
<proteinExistence type="predicted"/>
<reference evidence="2 3" key="1">
    <citation type="submission" date="2016-10" db="EMBL/GenBank/DDBJ databases">
        <authorList>
            <person name="Cai Z."/>
        </authorList>
    </citation>
    <scope>NUCLEOTIDE SEQUENCE [LARGE SCALE GENOMIC DNA]</scope>
    <source>
        <strain evidence="2 3">CGMCC 1.10826</strain>
    </source>
</reference>
<sequence>MLTAIVLIDTDASRVPEVAKEVAELDGISEVYSVTGDVDLIALARVRRHEDLADVVADRVGKVKGVTNTRTYIAFQAYSKHDLESAFAIGLGD</sequence>
<dbReference type="SUPFAM" id="SSF54909">
    <property type="entry name" value="Dimeric alpha+beta barrel"/>
    <property type="match status" value="1"/>
</dbReference>
<feature type="domain" description="Transcription regulator AsnC/Lrp ligand binding" evidence="1">
    <location>
        <begin position="6"/>
        <end position="76"/>
    </location>
</feature>
<dbReference type="InterPro" id="IPR011008">
    <property type="entry name" value="Dimeric_a/b-barrel"/>
</dbReference>
<evidence type="ECO:0000313" key="2">
    <source>
        <dbReference type="EMBL" id="SSA36807.1"/>
    </source>
</evidence>
<name>A0A2Y9A3M5_9MICO</name>
<dbReference type="EMBL" id="UETB01000001">
    <property type="protein sequence ID" value="SSA36807.1"/>
    <property type="molecule type" value="Genomic_DNA"/>
</dbReference>
<dbReference type="PANTHER" id="PTHR30154:SF34">
    <property type="entry name" value="TRANSCRIPTIONAL REGULATOR AZLB"/>
    <property type="match status" value="1"/>
</dbReference>
<protein>
    <submittedName>
        <fullName evidence="2">Transcriptional regulator, AsnC family</fullName>
    </submittedName>
</protein>